<dbReference type="KEGG" id="pbf:CFX0092_A2893"/>
<comment type="subcellular location">
    <subcellularLocation>
        <location evidence="1">Membrane</location>
        <topology evidence="1">Multi-pass membrane protein</topology>
    </subcellularLocation>
</comment>
<name>A0A160T3J8_9CHLR</name>
<dbReference type="RefSeq" id="WP_095044060.1">
    <property type="nucleotide sequence ID" value="NZ_LN890655.1"/>
</dbReference>
<dbReference type="SUPFAM" id="SSF52091">
    <property type="entry name" value="SpoIIaa-like"/>
    <property type="match status" value="1"/>
</dbReference>
<keyword evidence="3 5" id="KW-1133">Transmembrane helix</keyword>
<dbReference type="InterPro" id="IPR036513">
    <property type="entry name" value="STAS_dom_sf"/>
</dbReference>
<feature type="transmembrane region" description="Helical" evidence="5">
    <location>
        <begin position="190"/>
        <end position="209"/>
    </location>
</feature>
<sequence>MKRQFFNRNTIGEDLTAGLVLGIQSIPDGLANGLLALINPIHGLYGYMMGTFTGALFTSSTFMSVQATSAMALVVASVPQVTAGRDPNTPLFALAILTGLFMLAAGLLKLGSLVRFVPNAVMTGFLNAVAFLIILGQLDDFTGFSSTGPNRLVRTLDLLRNLDQVHLPTLMVGILTIILILTLEKTSLKSLGMVVAIVVASLVVPLLGADRIELVRDIAAIPDSLPRPVLPALAVFPGLMIPALSLTFVGLMQGAGITQSIPEPDGSYADASGDFIGQGMANVFSGLFQGTAVGASLSATALVVGAGARSRLANLSAGVVMAVTIVLFGRFVGAIAMPVLAGLLIVVGFRTLKPHQIRMVWKTGMVQQAVMTLTFLAALLIPLQYAVLLGVALAILLYVFQQSNTVTVKGWEIGPGQYPVESEPPPVVPPRQVTILMAYGSLFYAAAPVFSKQLPEVTAETRHAAVIVILRGQNEVGSTFLKVLTQYADQLHRQQSTLMLAGVEPQVLMQMERTGVLSIIGRHNIFPASEGIGQALLQAVEAAEQWVAGQPEGGAAFSPGTI</sequence>
<dbReference type="Pfam" id="PF01740">
    <property type="entry name" value="STAS"/>
    <property type="match status" value="1"/>
</dbReference>
<evidence type="ECO:0000256" key="5">
    <source>
        <dbReference type="SAM" id="Phobius"/>
    </source>
</evidence>
<feature type="transmembrane region" description="Helical" evidence="5">
    <location>
        <begin position="229"/>
        <end position="251"/>
    </location>
</feature>
<reference evidence="7" key="1">
    <citation type="submission" date="2016-01" db="EMBL/GenBank/DDBJ databases">
        <authorList>
            <person name="Mcilroy J.S."/>
            <person name="Karst M S."/>
            <person name="Albertsen M."/>
        </authorList>
    </citation>
    <scope>NUCLEOTIDE SEQUENCE</scope>
    <source>
        <strain evidence="7">Cfx-K</strain>
    </source>
</reference>
<keyword evidence="2 5" id="KW-0812">Transmembrane</keyword>
<keyword evidence="8" id="KW-1185">Reference proteome</keyword>
<feature type="transmembrane region" description="Helical" evidence="5">
    <location>
        <begin position="90"/>
        <end position="108"/>
    </location>
</feature>
<dbReference type="AlphaFoldDB" id="A0A160T3J8"/>
<feature type="transmembrane region" description="Helical" evidence="5">
    <location>
        <begin position="335"/>
        <end position="352"/>
    </location>
</feature>
<dbReference type="PANTHER" id="PTHR11814">
    <property type="entry name" value="SULFATE TRANSPORTER"/>
    <property type="match status" value="1"/>
</dbReference>
<dbReference type="CDD" id="cd07042">
    <property type="entry name" value="STAS_SulP_like_sulfate_transporter"/>
    <property type="match status" value="1"/>
</dbReference>
<proteinExistence type="predicted"/>
<evidence type="ECO:0000256" key="4">
    <source>
        <dbReference type="ARBA" id="ARBA00023136"/>
    </source>
</evidence>
<evidence type="ECO:0000313" key="8">
    <source>
        <dbReference type="Proteomes" id="UP000215027"/>
    </source>
</evidence>
<dbReference type="InterPro" id="IPR002645">
    <property type="entry name" value="STAS_dom"/>
</dbReference>
<dbReference type="Gene3D" id="3.30.750.24">
    <property type="entry name" value="STAS domain"/>
    <property type="match status" value="1"/>
</dbReference>
<feature type="domain" description="STAS" evidence="6">
    <location>
        <begin position="433"/>
        <end position="539"/>
    </location>
</feature>
<dbReference type="InterPro" id="IPR001902">
    <property type="entry name" value="SLC26A/SulP_fam"/>
</dbReference>
<dbReference type="Pfam" id="PF00916">
    <property type="entry name" value="Sulfate_transp"/>
    <property type="match status" value="1"/>
</dbReference>
<accession>A0A160T3J8</accession>
<dbReference type="EMBL" id="LN890655">
    <property type="protein sequence ID" value="CUS04771.2"/>
    <property type="molecule type" value="Genomic_DNA"/>
</dbReference>
<feature type="transmembrane region" description="Helical" evidence="5">
    <location>
        <begin position="373"/>
        <end position="400"/>
    </location>
</feature>
<evidence type="ECO:0000256" key="1">
    <source>
        <dbReference type="ARBA" id="ARBA00004141"/>
    </source>
</evidence>
<feature type="transmembrane region" description="Helical" evidence="5">
    <location>
        <begin position="55"/>
        <end position="78"/>
    </location>
</feature>
<evidence type="ECO:0000313" key="7">
    <source>
        <dbReference type="EMBL" id="CUS04771.2"/>
    </source>
</evidence>
<feature type="transmembrane region" description="Helical" evidence="5">
    <location>
        <begin position="165"/>
        <end position="183"/>
    </location>
</feature>
<gene>
    <name evidence="7" type="ORF">CFX0092_A2893</name>
</gene>
<dbReference type="PROSITE" id="PS50801">
    <property type="entry name" value="STAS"/>
    <property type="match status" value="1"/>
</dbReference>
<dbReference type="GO" id="GO:0055085">
    <property type="term" value="P:transmembrane transport"/>
    <property type="evidence" value="ECO:0007669"/>
    <property type="project" value="InterPro"/>
</dbReference>
<keyword evidence="4 5" id="KW-0472">Membrane</keyword>
<organism evidence="7 8">
    <name type="scientific">Candidatus Promineifilum breve</name>
    <dbReference type="NCBI Taxonomy" id="1806508"/>
    <lineage>
        <taxon>Bacteria</taxon>
        <taxon>Bacillati</taxon>
        <taxon>Chloroflexota</taxon>
        <taxon>Ardenticatenia</taxon>
        <taxon>Candidatus Promineifilales</taxon>
        <taxon>Candidatus Promineifilaceae</taxon>
        <taxon>Candidatus Promineifilum</taxon>
    </lineage>
</organism>
<protein>
    <submittedName>
        <fullName evidence="7">Sulfate transporter</fullName>
    </submittedName>
</protein>
<dbReference type="Proteomes" id="UP000215027">
    <property type="component" value="Chromosome I"/>
</dbReference>
<feature type="transmembrane region" description="Helical" evidence="5">
    <location>
        <begin position="120"/>
        <end position="138"/>
    </location>
</feature>
<dbReference type="OrthoDB" id="9771198at2"/>
<evidence type="ECO:0000256" key="3">
    <source>
        <dbReference type="ARBA" id="ARBA00022989"/>
    </source>
</evidence>
<evidence type="ECO:0000259" key="6">
    <source>
        <dbReference type="PROSITE" id="PS50801"/>
    </source>
</evidence>
<evidence type="ECO:0000256" key="2">
    <source>
        <dbReference type="ARBA" id="ARBA00022692"/>
    </source>
</evidence>
<dbReference type="InterPro" id="IPR011547">
    <property type="entry name" value="SLC26A/SulP_dom"/>
</dbReference>
<dbReference type="GO" id="GO:0016020">
    <property type="term" value="C:membrane"/>
    <property type="evidence" value="ECO:0007669"/>
    <property type="project" value="UniProtKB-SubCell"/>
</dbReference>